<dbReference type="CDD" id="cd17734">
    <property type="entry name" value="BRCT_Bard1_rpt1"/>
    <property type="match status" value="1"/>
</dbReference>
<dbReference type="SMART" id="SM00249">
    <property type="entry name" value="PHD"/>
    <property type="match status" value="1"/>
</dbReference>
<dbReference type="Gene3D" id="3.40.50.10190">
    <property type="entry name" value="BRCT domain"/>
    <property type="match status" value="2"/>
</dbReference>
<dbReference type="Proteomes" id="UP000265566">
    <property type="component" value="Chromosome 2"/>
</dbReference>
<evidence type="ECO:0000256" key="5">
    <source>
        <dbReference type="ARBA" id="ARBA00022771"/>
    </source>
</evidence>
<dbReference type="PROSITE" id="PS50172">
    <property type="entry name" value="BRCT"/>
    <property type="match status" value="2"/>
</dbReference>
<dbReference type="PANTHER" id="PTHR13763:SF0">
    <property type="entry name" value="BREAST CANCER TYPE 1 SUSCEPTIBILITY PROTEIN"/>
    <property type="match status" value="1"/>
</dbReference>
<dbReference type="GO" id="GO:0005634">
    <property type="term" value="C:nucleus"/>
    <property type="evidence" value="ECO:0007669"/>
    <property type="project" value="UniProtKB-SubCell"/>
</dbReference>
<dbReference type="InterPro" id="IPR001965">
    <property type="entry name" value="Znf_PHD"/>
</dbReference>
<organism evidence="14 15">
    <name type="scientific">Medicago truncatula</name>
    <name type="common">Barrel medic</name>
    <name type="synonym">Medicago tribuloides</name>
    <dbReference type="NCBI Taxonomy" id="3880"/>
    <lineage>
        <taxon>Eukaryota</taxon>
        <taxon>Viridiplantae</taxon>
        <taxon>Streptophyta</taxon>
        <taxon>Embryophyta</taxon>
        <taxon>Tracheophyta</taxon>
        <taxon>Spermatophyta</taxon>
        <taxon>Magnoliopsida</taxon>
        <taxon>eudicotyledons</taxon>
        <taxon>Gunneridae</taxon>
        <taxon>Pentapetalae</taxon>
        <taxon>rosids</taxon>
        <taxon>fabids</taxon>
        <taxon>Fabales</taxon>
        <taxon>Fabaceae</taxon>
        <taxon>Papilionoideae</taxon>
        <taxon>50 kb inversion clade</taxon>
        <taxon>NPAAA clade</taxon>
        <taxon>Hologalegina</taxon>
        <taxon>IRL clade</taxon>
        <taxon>Trifolieae</taxon>
        <taxon>Medicago</taxon>
    </lineage>
</organism>
<dbReference type="EC" id="2.3.2.-" evidence="14"/>
<dbReference type="InterPro" id="IPR034732">
    <property type="entry name" value="EPHD"/>
</dbReference>
<evidence type="ECO:0000256" key="2">
    <source>
        <dbReference type="ARBA" id="ARBA00022723"/>
    </source>
</evidence>
<dbReference type="FunFam" id="3.40.50.10190:FF:000006">
    <property type="entry name" value="Breast cancer type 1 susceptibility protein homolog"/>
    <property type="match status" value="1"/>
</dbReference>
<keyword evidence="14" id="KW-0808">Transferase</keyword>
<evidence type="ECO:0000256" key="8">
    <source>
        <dbReference type="ARBA" id="ARBA00023242"/>
    </source>
</evidence>
<feature type="region of interest" description="Disordered" evidence="10">
    <location>
        <begin position="462"/>
        <end position="599"/>
    </location>
</feature>
<dbReference type="InterPro" id="IPR017907">
    <property type="entry name" value="Znf_RING_CS"/>
</dbReference>
<evidence type="ECO:0000256" key="3">
    <source>
        <dbReference type="ARBA" id="ARBA00022737"/>
    </source>
</evidence>
<feature type="domain" description="BRCT" evidence="12">
    <location>
        <begin position="818"/>
        <end position="870"/>
    </location>
</feature>
<evidence type="ECO:0000313" key="14">
    <source>
        <dbReference type="EMBL" id="RHN72245.1"/>
    </source>
</evidence>
<evidence type="ECO:0000256" key="9">
    <source>
        <dbReference type="PROSITE-ProRule" id="PRU00175"/>
    </source>
</evidence>
<dbReference type="PROSITE" id="PS51805">
    <property type="entry name" value="EPHD"/>
    <property type="match status" value="1"/>
</dbReference>
<dbReference type="SUPFAM" id="SSF52113">
    <property type="entry name" value="BRCT domain"/>
    <property type="match status" value="2"/>
</dbReference>
<keyword evidence="14" id="KW-0436">Ligase</keyword>
<keyword evidence="2" id="KW-0479">Metal-binding</keyword>
<dbReference type="SMART" id="SM00184">
    <property type="entry name" value="RING"/>
    <property type="match status" value="2"/>
</dbReference>
<evidence type="ECO:0000256" key="7">
    <source>
        <dbReference type="ARBA" id="ARBA00023204"/>
    </source>
</evidence>
<keyword evidence="5 9" id="KW-0863">Zinc-finger</keyword>
<feature type="compositionally biased region" description="Basic residues" evidence="10">
    <location>
        <begin position="484"/>
        <end position="493"/>
    </location>
</feature>
<dbReference type="GO" id="GO:0016746">
    <property type="term" value="F:acyltransferase activity"/>
    <property type="evidence" value="ECO:0007669"/>
    <property type="project" value="UniProtKB-KW"/>
</dbReference>
<keyword evidence="14" id="KW-0012">Acyltransferase</keyword>
<name>A0A396J6R0_MEDTR</name>
<comment type="subcellular location">
    <subcellularLocation>
        <location evidence="1">Nucleus</location>
    </subcellularLocation>
</comment>
<keyword evidence="6" id="KW-0862">Zinc</keyword>
<feature type="compositionally biased region" description="Basic residues" evidence="10">
    <location>
        <begin position="127"/>
        <end position="136"/>
    </location>
</feature>
<feature type="compositionally biased region" description="Polar residues" evidence="10">
    <location>
        <begin position="507"/>
        <end position="536"/>
    </location>
</feature>
<reference evidence="15" key="1">
    <citation type="journal article" date="2018" name="Nat. Plants">
        <title>Whole-genome landscape of Medicago truncatula symbiotic genes.</title>
        <authorList>
            <person name="Pecrix Y."/>
            <person name="Staton S.E."/>
            <person name="Sallet E."/>
            <person name="Lelandais-Briere C."/>
            <person name="Moreau S."/>
            <person name="Carrere S."/>
            <person name="Blein T."/>
            <person name="Jardinaud M.F."/>
            <person name="Latrasse D."/>
            <person name="Zouine M."/>
            <person name="Zahm M."/>
            <person name="Kreplak J."/>
            <person name="Mayjonade B."/>
            <person name="Satge C."/>
            <person name="Perez M."/>
            <person name="Cauet S."/>
            <person name="Marande W."/>
            <person name="Chantry-Darmon C."/>
            <person name="Lopez-Roques C."/>
            <person name="Bouchez O."/>
            <person name="Berard A."/>
            <person name="Debelle F."/>
            <person name="Munos S."/>
            <person name="Bendahmane A."/>
            <person name="Berges H."/>
            <person name="Niebel A."/>
            <person name="Buitink J."/>
            <person name="Frugier F."/>
            <person name="Benhamed M."/>
            <person name="Crespi M."/>
            <person name="Gouzy J."/>
            <person name="Gamas P."/>
        </authorList>
    </citation>
    <scope>NUCLEOTIDE SEQUENCE [LARGE SCALE GENOMIC DNA]</scope>
    <source>
        <strain evidence="15">cv. Jemalong A17</strain>
    </source>
</reference>
<dbReference type="Pfam" id="PF13771">
    <property type="entry name" value="zf-HC5HC2H"/>
    <property type="match status" value="1"/>
</dbReference>
<dbReference type="GO" id="GO:0008270">
    <property type="term" value="F:zinc ion binding"/>
    <property type="evidence" value="ECO:0007669"/>
    <property type="project" value="UniProtKB-KW"/>
</dbReference>
<feature type="compositionally biased region" description="Polar residues" evidence="10">
    <location>
        <begin position="84"/>
        <end position="93"/>
    </location>
</feature>
<dbReference type="CDD" id="cd15571">
    <property type="entry name" value="ePHD"/>
    <property type="match status" value="1"/>
</dbReference>
<evidence type="ECO:0000256" key="6">
    <source>
        <dbReference type="ARBA" id="ARBA00022833"/>
    </source>
</evidence>
<feature type="compositionally biased region" description="Basic and acidic residues" evidence="10">
    <location>
        <begin position="116"/>
        <end position="126"/>
    </location>
</feature>
<evidence type="ECO:0000259" key="13">
    <source>
        <dbReference type="PROSITE" id="PS51805"/>
    </source>
</evidence>
<proteinExistence type="predicted"/>
<dbReference type="InterPro" id="IPR001841">
    <property type="entry name" value="Znf_RING"/>
</dbReference>
<feature type="compositionally biased region" description="Gly residues" evidence="10">
    <location>
        <begin position="100"/>
        <end position="114"/>
    </location>
</feature>
<dbReference type="InterPro" id="IPR013083">
    <property type="entry name" value="Znf_RING/FYVE/PHD"/>
</dbReference>
<dbReference type="SMART" id="SM00292">
    <property type="entry name" value="BRCT"/>
    <property type="match status" value="2"/>
</dbReference>
<feature type="compositionally biased region" description="Polar residues" evidence="10">
    <location>
        <begin position="184"/>
        <end position="197"/>
    </location>
</feature>
<feature type="domain" description="RING-type" evidence="11">
    <location>
        <begin position="13"/>
        <end position="51"/>
    </location>
</feature>
<keyword evidence="3" id="KW-0677">Repeat</keyword>
<dbReference type="PROSITE" id="PS50089">
    <property type="entry name" value="ZF_RING_2"/>
    <property type="match status" value="1"/>
</dbReference>
<sequence length="1007" mass="112232">MGDLEKMGRELKCPICLGLLHSAVSLTCNHLFCNSCIFKSMKSASSCPVCKIPFTRREVRPAPHIDNLVTIYKNMEAASGINLFGTQNPTATKSPDDEMQGGGDAESGEKGIGGTHENHAEEEKTPTRKRSRKKLKTSTISSEKLKTSRKSPASNRAKPSFPAKKRVQVPQDILSETPLRNLKTGGSITQVNKEGTQEASIKRNVSAIGSEKRDQVKEPFFWLREEQDGERLSAQTDEDQIIEGPTPIPPSFSDLKDADDESPLKQAPSDEVQNKPSVDLFDSEFFEWTQKPCSPELFSSPIKTQVVEDTDEIDENIEEWVAALQEKQTSVDACNTNFENPNGNQLAEALLPGLSSEIRSSDDLNGKKNSTKRSRKAREKSRQDHIRELNCLSDEINMDADITSKVIEEQSLDYKHKASNLKKSNKRGKKVSFVTSTESTPPIACTVSNILGVQNIGDRKTAKNSYTSESKQDNEMQFPEKIAGKRQVRRSGKQRLDVVDDPPEDLTSVQNQCKELAGSASSSLRLQMDSNRNTVNTRKRKSSLSRKSTPSVTERKSTKKSKLSPEFISRTKNGEEIKPTGSTNPGTDVRPLNDSSKEKHCSLTDQPVLRKCVSHAKEYQCAFCLSSEESEASGPMVHYFDEKPVTADFEGGPKVIHCHRNCTEWAPNVYFEDDNAINLEAEISRSRRIKCGFCGLKGAALGCFEKSCRRSFHVPCAKWTPECRWDMENFVMLCPLHAPSLLPCESSGSQHNSKKHTAKKVKICSRKHDTTSQSQIAHGSHKKIVLCCSALSVQEKEVVSEFERVSKVTVLKTWDSGVTHVIASTDENGACRRTLKVLLGILEGKWILSIEWIKACMKETRPVDEERYEVNVDIHGIKDGPRLGRLRVVNKQPKLFDGYKFYFMGDFIPSYKGYLQDLVIAAGGIVLHRKPVSADQNEILPTMNQHRTLIIYSLELPAKSNPLEKDAIFSQRRCDAEALARPTCSKVASNTWILNSIAGCKLQSLAQ</sequence>
<dbReference type="PANTHER" id="PTHR13763">
    <property type="entry name" value="BREAST CANCER TYPE 1 SUSCEPTIBILITY PROTEIN BRCA1"/>
    <property type="match status" value="1"/>
</dbReference>
<protein>
    <submittedName>
        <fullName evidence="14">Putative aminoacyltransferase, E1 ubiquitin-activating enzyme</fullName>
        <ecNumber evidence="14">2.3.2.-</ecNumber>
        <ecNumber evidence="14">6.2.1.45</ecNumber>
    </submittedName>
</protein>
<dbReference type="FunFam" id="3.30.40.10:FF:000310">
    <property type="entry name" value="Breast cancer associated RING 1"/>
    <property type="match status" value="1"/>
</dbReference>
<dbReference type="InterPro" id="IPR031099">
    <property type="entry name" value="BRCA1-associated"/>
</dbReference>
<evidence type="ECO:0000256" key="4">
    <source>
        <dbReference type="ARBA" id="ARBA00022763"/>
    </source>
</evidence>
<feature type="region of interest" description="Disordered" evidence="10">
    <location>
        <begin position="84"/>
        <end position="197"/>
    </location>
</feature>
<dbReference type="GO" id="GO:0000724">
    <property type="term" value="P:double-strand break repair via homologous recombination"/>
    <property type="evidence" value="ECO:0007669"/>
    <property type="project" value="UniProtKB-ARBA"/>
</dbReference>
<dbReference type="PROSITE" id="PS00518">
    <property type="entry name" value="ZF_RING_1"/>
    <property type="match status" value="1"/>
</dbReference>
<evidence type="ECO:0000313" key="15">
    <source>
        <dbReference type="Proteomes" id="UP000265566"/>
    </source>
</evidence>
<accession>A0A396J6R0</accession>
<dbReference type="Gene3D" id="3.30.40.10">
    <property type="entry name" value="Zinc/RING finger domain, C3HC4 (zinc finger)"/>
    <property type="match status" value="2"/>
</dbReference>
<feature type="domain" description="BRCT" evidence="12">
    <location>
        <begin position="891"/>
        <end position="1007"/>
    </location>
</feature>
<feature type="region of interest" description="Disordered" evidence="10">
    <location>
        <begin position="226"/>
        <end position="275"/>
    </location>
</feature>
<evidence type="ECO:0000259" key="11">
    <source>
        <dbReference type="PROSITE" id="PS50089"/>
    </source>
</evidence>
<dbReference type="GO" id="GO:0004839">
    <property type="term" value="F:ubiquitin activating enzyme activity"/>
    <property type="evidence" value="ECO:0007669"/>
    <property type="project" value="UniProtKB-EC"/>
</dbReference>
<evidence type="ECO:0000256" key="10">
    <source>
        <dbReference type="SAM" id="MobiDB-lite"/>
    </source>
</evidence>
<dbReference type="EC" id="6.2.1.45" evidence="14"/>
<keyword evidence="8" id="KW-0539">Nucleus</keyword>
<dbReference type="SUPFAM" id="SSF57850">
    <property type="entry name" value="RING/U-box"/>
    <property type="match status" value="1"/>
</dbReference>
<evidence type="ECO:0000256" key="1">
    <source>
        <dbReference type="ARBA" id="ARBA00004123"/>
    </source>
</evidence>
<comment type="caution">
    <text evidence="14">The sequence shown here is derived from an EMBL/GenBank/DDBJ whole genome shotgun (WGS) entry which is preliminary data.</text>
</comment>
<dbReference type="InterPro" id="IPR036420">
    <property type="entry name" value="BRCT_dom_sf"/>
</dbReference>
<keyword evidence="7" id="KW-0234">DNA repair</keyword>
<evidence type="ECO:0000259" key="12">
    <source>
        <dbReference type="PROSITE" id="PS50172"/>
    </source>
</evidence>
<dbReference type="Pfam" id="PF13923">
    <property type="entry name" value="zf-C3HC4_2"/>
    <property type="match status" value="1"/>
</dbReference>
<dbReference type="AlphaFoldDB" id="A0A396J6R0"/>
<gene>
    <name evidence="14" type="ORF">MtrunA17_Chr2g0285611</name>
</gene>
<dbReference type="EMBL" id="PSQE01000002">
    <property type="protein sequence ID" value="RHN72245.1"/>
    <property type="molecule type" value="Genomic_DNA"/>
</dbReference>
<dbReference type="Pfam" id="PF00533">
    <property type="entry name" value="BRCT"/>
    <property type="match status" value="1"/>
</dbReference>
<dbReference type="Gramene" id="rna7937">
    <property type="protein sequence ID" value="RHN72245.1"/>
    <property type="gene ID" value="gene7937"/>
</dbReference>
<dbReference type="FunFam" id="3.30.40.10:FF:000352">
    <property type="entry name" value="Breast cancer associated RING 1"/>
    <property type="match status" value="1"/>
</dbReference>
<feature type="compositionally biased region" description="Basic residues" evidence="10">
    <location>
        <begin position="369"/>
        <end position="379"/>
    </location>
</feature>
<feature type="region of interest" description="Disordered" evidence="10">
    <location>
        <begin position="357"/>
        <end position="384"/>
    </location>
</feature>
<feature type="domain" description="PHD-type" evidence="13">
    <location>
        <begin position="618"/>
        <end position="738"/>
    </location>
</feature>
<keyword evidence="4" id="KW-0227">DNA damage</keyword>
<dbReference type="InterPro" id="IPR001357">
    <property type="entry name" value="BRCT_dom"/>
</dbReference>